<dbReference type="EMBL" id="BARU01003412">
    <property type="protein sequence ID" value="GAH23547.1"/>
    <property type="molecule type" value="Genomic_DNA"/>
</dbReference>
<reference evidence="1" key="1">
    <citation type="journal article" date="2014" name="Front. Microbiol.">
        <title>High frequency of phylogenetically diverse reductive dehalogenase-homologous genes in deep subseafloor sedimentary metagenomes.</title>
        <authorList>
            <person name="Kawai M."/>
            <person name="Futagami T."/>
            <person name="Toyoda A."/>
            <person name="Takaki Y."/>
            <person name="Nishi S."/>
            <person name="Hori S."/>
            <person name="Arai W."/>
            <person name="Tsubouchi T."/>
            <person name="Morono Y."/>
            <person name="Uchiyama I."/>
            <person name="Ito T."/>
            <person name="Fujiyama A."/>
            <person name="Inagaki F."/>
            <person name="Takami H."/>
        </authorList>
    </citation>
    <scope>NUCLEOTIDE SEQUENCE</scope>
    <source>
        <strain evidence="1">Expedition CK06-06</strain>
    </source>
</reference>
<evidence type="ECO:0000313" key="1">
    <source>
        <dbReference type="EMBL" id="GAH23547.1"/>
    </source>
</evidence>
<gene>
    <name evidence="1" type="ORF">S03H2_07400</name>
</gene>
<feature type="non-terminal residue" evidence="1">
    <location>
        <position position="1"/>
    </location>
</feature>
<comment type="caution">
    <text evidence="1">The sequence shown here is derived from an EMBL/GenBank/DDBJ whole genome shotgun (WGS) entry which is preliminary data.</text>
</comment>
<dbReference type="AlphaFoldDB" id="X1DTT7"/>
<accession>X1DTT7</accession>
<organism evidence="1">
    <name type="scientific">marine sediment metagenome</name>
    <dbReference type="NCBI Taxonomy" id="412755"/>
    <lineage>
        <taxon>unclassified sequences</taxon>
        <taxon>metagenomes</taxon>
        <taxon>ecological metagenomes</taxon>
    </lineage>
</organism>
<name>X1DTT7_9ZZZZ</name>
<protein>
    <submittedName>
        <fullName evidence="1">Uncharacterized protein</fullName>
    </submittedName>
</protein>
<proteinExistence type="predicted"/>
<sequence>HIDKNDIKIIDQDTLSNECKFEGHIEHWEFMTSGQFAHIFSMKEDYIIDQQKANEIKSDFTFDKEKAKDINKFFETVSTVYRFTEIYLFASNLAQLDGYREVDEFDIIIELNDVKDRLLFTWDWGRDLWSPYICNFNDGKIPFSETYKKDDLIAKFDSYSLEKVIKTFQFFGWRNPSEQVLQEDQKKLLERRL</sequence>